<evidence type="ECO:0008006" key="5">
    <source>
        <dbReference type="Google" id="ProtNLM"/>
    </source>
</evidence>
<organism evidence="3 4">
    <name type="scientific">Planobispora rosea</name>
    <dbReference type="NCBI Taxonomy" id="35762"/>
    <lineage>
        <taxon>Bacteria</taxon>
        <taxon>Bacillati</taxon>
        <taxon>Actinomycetota</taxon>
        <taxon>Actinomycetes</taxon>
        <taxon>Streptosporangiales</taxon>
        <taxon>Streptosporangiaceae</taxon>
        <taxon>Planobispora</taxon>
    </lineage>
</organism>
<evidence type="ECO:0000256" key="1">
    <source>
        <dbReference type="SAM" id="MobiDB-lite"/>
    </source>
</evidence>
<gene>
    <name evidence="3" type="ORF">Pro02_20960</name>
</gene>
<protein>
    <recommendedName>
        <fullName evidence="5">DUF1440 domain-containing protein</fullName>
    </recommendedName>
</protein>
<evidence type="ECO:0000256" key="2">
    <source>
        <dbReference type="SAM" id="Phobius"/>
    </source>
</evidence>
<dbReference type="Proteomes" id="UP000655044">
    <property type="component" value="Unassembled WGS sequence"/>
</dbReference>
<evidence type="ECO:0000313" key="4">
    <source>
        <dbReference type="Proteomes" id="UP000655044"/>
    </source>
</evidence>
<sequence>MGDVEPTGSGFMIRDLVRGGVAGLLATAAMSVVMVAGDRAGLMRDQPPKRITRAFLPGNRHRPKPGEGVLGALAHAGFGAAGGALFGLLTRGRRPPAPAGIGYGLAIWLVSYQGWVPGLGILPPISRDRPGRVAVMAAGHVVYGAALAAAMRSLNRDLPDRDADRSGSSTRESPALELVVGGTDRGLPGHEAR</sequence>
<evidence type="ECO:0000313" key="3">
    <source>
        <dbReference type="EMBL" id="GIH83688.1"/>
    </source>
</evidence>
<keyword evidence="2" id="KW-0812">Transmembrane</keyword>
<dbReference type="Pfam" id="PF20587">
    <property type="entry name" value="DUF6789"/>
    <property type="match status" value="1"/>
</dbReference>
<proteinExistence type="predicted"/>
<feature type="transmembrane region" description="Helical" evidence="2">
    <location>
        <begin position="16"/>
        <end position="36"/>
    </location>
</feature>
<keyword evidence="2" id="KW-0472">Membrane</keyword>
<feature type="transmembrane region" description="Helical" evidence="2">
    <location>
        <begin position="69"/>
        <end position="89"/>
    </location>
</feature>
<keyword evidence="4" id="KW-1185">Reference proteome</keyword>
<accession>A0A8J3WC56</accession>
<name>A0A8J3WC56_PLARO</name>
<feature type="transmembrane region" description="Helical" evidence="2">
    <location>
        <begin position="101"/>
        <end position="121"/>
    </location>
</feature>
<dbReference type="AlphaFoldDB" id="A0A8J3WC56"/>
<feature type="region of interest" description="Disordered" evidence="1">
    <location>
        <begin position="158"/>
        <end position="193"/>
    </location>
</feature>
<dbReference type="EMBL" id="BOOI01000016">
    <property type="protein sequence ID" value="GIH83688.1"/>
    <property type="molecule type" value="Genomic_DNA"/>
</dbReference>
<comment type="caution">
    <text evidence="3">The sequence shown here is derived from an EMBL/GenBank/DDBJ whole genome shotgun (WGS) entry which is preliminary data.</text>
</comment>
<keyword evidence="2" id="KW-1133">Transmembrane helix</keyword>
<dbReference type="InterPro" id="IPR046739">
    <property type="entry name" value="DUF6789"/>
</dbReference>
<reference evidence="3" key="1">
    <citation type="submission" date="2021-01" db="EMBL/GenBank/DDBJ databases">
        <title>Whole genome shotgun sequence of Planobispora rosea NBRC 15558.</title>
        <authorList>
            <person name="Komaki H."/>
            <person name="Tamura T."/>
        </authorList>
    </citation>
    <scope>NUCLEOTIDE SEQUENCE</scope>
    <source>
        <strain evidence="3">NBRC 15558</strain>
    </source>
</reference>